<proteinExistence type="predicted"/>
<accession>A0A366WNT5</accession>
<sequence length="295" mass="31556">MATGLGGLGMIREATQDDAVAIDAFLAEHAASSMFLRSNLASQGVGISDHPHSSRIFLREVEGIVGVFGVTKGGYLMVQMPDLTSDDATAFARSISGSTVLGMTGPTAQVETTLVALGLDNGEFRLNHDEPLYRLELSQMSAQTVDCRPMEPSDVPLLEGWFAQYLTDTNQASADEAKKDEAKKIAPARARSDLETGRVRLLVKEGQAVAMASLNAIVSDHVQVGGVYVPCDMRGRGYGRDVTLGLLQEAKGNGKNVAVLFANNPPAARAYEAIGFEQVGWYRIALLGQPQEIRS</sequence>
<dbReference type="Proteomes" id="UP000252706">
    <property type="component" value="Unassembled WGS sequence"/>
</dbReference>
<name>A0A366WNT5_9RHOB</name>
<evidence type="ECO:0000313" key="3">
    <source>
        <dbReference type="Proteomes" id="UP000252706"/>
    </source>
</evidence>
<dbReference type="GO" id="GO:0016747">
    <property type="term" value="F:acyltransferase activity, transferring groups other than amino-acyl groups"/>
    <property type="evidence" value="ECO:0007669"/>
    <property type="project" value="InterPro"/>
</dbReference>
<reference evidence="2 3" key="1">
    <citation type="submission" date="2018-07" db="EMBL/GenBank/DDBJ databases">
        <title>Modular assembly of carbohydrate-degrading microbial communities in the ocean.</title>
        <authorList>
            <person name="Enke T.N."/>
            <person name="Datta M.S."/>
            <person name="Schwartzman J.A."/>
            <person name="Cermak N."/>
            <person name="Schmitz D.A."/>
            <person name="Barrere J."/>
            <person name="Cordero O.X."/>
        </authorList>
    </citation>
    <scope>NUCLEOTIDE SEQUENCE [LARGE SCALE GENOMIC DNA]</scope>
    <source>
        <strain evidence="2 3">C3M10</strain>
    </source>
</reference>
<dbReference type="Pfam" id="PF00583">
    <property type="entry name" value="Acetyltransf_1"/>
    <property type="match status" value="1"/>
</dbReference>
<dbReference type="OrthoDB" id="7365268at2"/>
<evidence type="ECO:0000259" key="1">
    <source>
        <dbReference type="PROSITE" id="PS51186"/>
    </source>
</evidence>
<comment type="caution">
    <text evidence="2">The sequence shown here is derived from an EMBL/GenBank/DDBJ whole genome shotgun (WGS) entry which is preliminary data.</text>
</comment>
<dbReference type="InterPro" id="IPR016181">
    <property type="entry name" value="Acyl_CoA_acyltransferase"/>
</dbReference>
<dbReference type="EMBL" id="QOCE01000047">
    <property type="protein sequence ID" value="RBW50993.1"/>
    <property type="molecule type" value="Genomic_DNA"/>
</dbReference>
<dbReference type="InterPro" id="IPR000182">
    <property type="entry name" value="GNAT_dom"/>
</dbReference>
<dbReference type="AlphaFoldDB" id="A0A366WNT5"/>
<dbReference type="PROSITE" id="PS51186">
    <property type="entry name" value="GNAT"/>
    <property type="match status" value="1"/>
</dbReference>
<dbReference type="RefSeq" id="WP_113825498.1">
    <property type="nucleotide sequence ID" value="NZ_QOCE01000047.1"/>
</dbReference>
<gene>
    <name evidence="2" type="ORF">DS909_20825</name>
</gene>
<protein>
    <recommendedName>
        <fullName evidence="1">N-acetyltransferase domain-containing protein</fullName>
    </recommendedName>
</protein>
<feature type="domain" description="N-acetyltransferase" evidence="1">
    <location>
        <begin position="145"/>
        <end position="292"/>
    </location>
</feature>
<dbReference type="SUPFAM" id="SSF55729">
    <property type="entry name" value="Acyl-CoA N-acyltransferases (Nat)"/>
    <property type="match status" value="1"/>
</dbReference>
<evidence type="ECO:0000313" key="2">
    <source>
        <dbReference type="EMBL" id="RBW50993.1"/>
    </source>
</evidence>
<organism evidence="2 3">
    <name type="scientific">Phaeobacter gallaeciensis</name>
    <dbReference type="NCBI Taxonomy" id="60890"/>
    <lineage>
        <taxon>Bacteria</taxon>
        <taxon>Pseudomonadati</taxon>
        <taxon>Pseudomonadota</taxon>
        <taxon>Alphaproteobacteria</taxon>
        <taxon>Rhodobacterales</taxon>
        <taxon>Roseobacteraceae</taxon>
        <taxon>Phaeobacter</taxon>
    </lineage>
</organism>
<dbReference type="Gene3D" id="3.40.630.30">
    <property type="match status" value="1"/>
</dbReference>